<keyword evidence="3" id="KW-0966">Cell projection</keyword>
<evidence type="ECO:0000313" key="3">
    <source>
        <dbReference type="EMBL" id="MBY8337143.1"/>
    </source>
</evidence>
<name>A0ABS7PDI0_9SPHN</name>
<keyword evidence="1" id="KW-0732">Signal</keyword>
<dbReference type="Pfam" id="PF13144">
    <property type="entry name" value="ChapFlgA"/>
    <property type="match status" value="1"/>
</dbReference>
<feature type="chain" id="PRO_5046386883" evidence="1">
    <location>
        <begin position="25"/>
        <end position="176"/>
    </location>
</feature>
<evidence type="ECO:0000256" key="1">
    <source>
        <dbReference type="SAM" id="SignalP"/>
    </source>
</evidence>
<dbReference type="EMBL" id="JAHWXP010000002">
    <property type="protein sequence ID" value="MBY8337143.1"/>
    <property type="molecule type" value="Genomic_DNA"/>
</dbReference>
<keyword evidence="3" id="KW-0969">Cilium</keyword>
<evidence type="ECO:0000313" key="4">
    <source>
        <dbReference type="Proteomes" id="UP000759298"/>
    </source>
</evidence>
<evidence type="ECO:0000259" key="2">
    <source>
        <dbReference type="Pfam" id="PF13144"/>
    </source>
</evidence>
<feature type="domain" description="Flagella basal body P-ring formation protein FlgA SAF" evidence="2">
    <location>
        <begin position="112"/>
        <end position="173"/>
    </location>
</feature>
<protein>
    <submittedName>
        <fullName evidence="3">Flagella basal body P-ring formation protein FlgA</fullName>
    </submittedName>
</protein>
<proteinExistence type="predicted"/>
<feature type="signal peptide" evidence="1">
    <location>
        <begin position="1"/>
        <end position="24"/>
    </location>
</feature>
<dbReference type="RefSeq" id="WP_222824701.1">
    <property type="nucleotide sequence ID" value="NZ_JAHWXP010000002.1"/>
</dbReference>
<keyword evidence="4" id="KW-1185">Reference proteome</keyword>
<dbReference type="Gene3D" id="2.30.30.760">
    <property type="match status" value="1"/>
</dbReference>
<dbReference type="InterPro" id="IPR017585">
    <property type="entry name" value="SAF_FlgA"/>
</dbReference>
<dbReference type="Proteomes" id="UP000759298">
    <property type="component" value="Unassembled WGS sequence"/>
</dbReference>
<comment type="caution">
    <text evidence="3">The sequence shown here is derived from an EMBL/GenBank/DDBJ whole genome shotgun (WGS) entry which is preliminary data.</text>
</comment>
<sequence>MPKLSPLFAGGLLAAIAAASPAIASGPMDPAAIDRAVMEFTGAGIGQPGGARLPVDRRMRLNACGTPLQLEWFGKNRDSVQVLCPDAGWRIYVAVSQGAQQAALADQPGSGEIVVSRGETVAIVVEGGGFSLSRQAVALEEGAIGSWIKVRPAQDRKAEPLRAQVVRPGQVAVRLR</sequence>
<organism evidence="3 4">
    <name type="scientific">Alteriqipengyuania abyssalis</name>
    <dbReference type="NCBI Taxonomy" id="2860200"/>
    <lineage>
        <taxon>Bacteria</taxon>
        <taxon>Pseudomonadati</taxon>
        <taxon>Pseudomonadota</taxon>
        <taxon>Alphaproteobacteria</taxon>
        <taxon>Sphingomonadales</taxon>
        <taxon>Erythrobacteraceae</taxon>
        <taxon>Alteriqipengyuania</taxon>
    </lineage>
</organism>
<keyword evidence="3" id="KW-0282">Flagellum</keyword>
<accession>A0ABS7PDI0</accession>
<reference evidence="3 4" key="1">
    <citation type="submission" date="2021-07" db="EMBL/GenBank/DDBJ databases">
        <title>Alteriqipengyuania abyssalis NZ-12B nov, sp.nov isolated from deep sea sponge in pacific ocean.</title>
        <authorList>
            <person name="Tareen S."/>
            <person name="Wink J."/>
        </authorList>
    </citation>
    <scope>NUCLEOTIDE SEQUENCE [LARGE SCALE GENOMIC DNA]</scope>
    <source>
        <strain evidence="3 4">NZ-12B</strain>
    </source>
</reference>
<gene>
    <name evidence="3" type="ORF">KYN89_08775</name>
</gene>